<accession>A0A2T2XD33</accession>
<dbReference type="Gene3D" id="3.90.470.20">
    <property type="entry name" value="4'-phosphopantetheinyl transferase domain"/>
    <property type="match status" value="2"/>
</dbReference>
<dbReference type="Pfam" id="PF01648">
    <property type="entry name" value="ACPS"/>
    <property type="match status" value="1"/>
</dbReference>
<protein>
    <submittedName>
        <fullName evidence="5">Uncharacterized protein</fullName>
    </submittedName>
</protein>
<dbReference type="SUPFAM" id="SSF56214">
    <property type="entry name" value="4'-phosphopantetheinyl transferase"/>
    <property type="match status" value="2"/>
</dbReference>
<dbReference type="Pfam" id="PF22624">
    <property type="entry name" value="AASDHPPT_N"/>
    <property type="match status" value="1"/>
</dbReference>
<dbReference type="GO" id="GO:0005829">
    <property type="term" value="C:cytosol"/>
    <property type="evidence" value="ECO:0007669"/>
    <property type="project" value="TreeGrafter"/>
</dbReference>
<dbReference type="Proteomes" id="UP000242972">
    <property type="component" value="Unassembled WGS sequence"/>
</dbReference>
<dbReference type="EMBL" id="PXYW01000042">
    <property type="protein sequence ID" value="PSR32405.1"/>
    <property type="molecule type" value="Genomic_DNA"/>
</dbReference>
<dbReference type="PANTHER" id="PTHR12215:SF10">
    <property type="entry name" value="L-AMINOADIPATE-SEMIALDEHYDE DEHYDROGENASE-PHOSPHOPANTETHEINYL TRANSFERASE"/>
    <property type="match status" value="1"/>
</dbReference>
<dbReference type="GO" id="GO:0019878">
    <property type="term" value="P:lysine biosynthetic process via aminoadipic acid"/>
    <property type="evidence" value="ECO:0007669"/>
    <property type="project" value="TreeGrafter"/>
</dbReference>
<proteinExistence type="inferred from homology"/>
<gene>
    <name evidence="5" type="ORF">C7B46_14470</name>
</gene>
<feature type="domain" description="4'-phosphopantetheinyl transferase" evidence="3">
    <location>
        <begin position="152"/>
        <end position="229"/>
    </location>
</feature>
<dbReference type="InterPro" id="IPR050559">
    <property type="entry name" value="P-Pant_transferase_sf"/>
</dbReference>
<dbReference type="InterPro" id="IPR055066">
    <property type="entry name" value="AASDHPPT_N"/>
</dbReference>
<dbReference type="GO" id="GO:0008897">
    <property type="term" value="F:holo-[acyl-carrier-protein] synthase activity"/>
    <property type="evidence" value="ECO:0007669"/>
    <property type="project" value="InterPro"/>
</dbReference>
<comment type="caution">
    <text evidence="5">The sequence shown here is derived from an EMBL/GenBank/DDBJ whole genome shotgun (WGS) entry which is preliminary data.</text>
</comment>
<evidence type="ECO:0000256" key="2">
    <source>
        <dbReference type="ARBA" id="ARBA00022679"/>
    </source>
</evidence>
<evidence type="ECO:0000256" key="1">
    <source>
        <dbReference type="ARBA" id="ARBA00010990"/>
    </source>
</evidence>
<sequence>MDSESIFSGGGHRHDLGFLVSKKRRGHESFADPRALDGDRVVASLVSLSPPTAWIVDLTAWLQSVDPTAWTFLSSNEQRRIGACLDYDERIRRLVGHLTVRCLASVILGVGWRDVLVDRDRQGKPFIRQAPGLSFNVSHSGQYVLTAFAESPIGVDIERCRPLTDELMHYALTANEYQYVAAEPDARRRAERFLRVWTRKESFFKAMGTGLTGDWRQVSFVSDNRPHQVWHSWHFTEWAIASEYVAVVCSQTPPMPILHYTTAQRLWAALRRTDQVMVPEDAP</sequence>
<comment type="similarity">
    <text evidence="1">Belongs to the P-Pant transferase superfamily. Gsp/Sfp/HetI/AcpT family.</text>
</comment>
<feature type="domain" description="4'-phosphopantetheinyl transferase N-terminal" evidence="4">
    <location>
        <begin position="69"/>
        <end position="147"/>
    </location>
</feature>
<dbReference type="InterPro" id="IPR008278">
    <property type="entry name" value="4-PPantetheinyl_Trfase_dom"/>
</dbReference>
<dbReference type="AlphaFoldDB" id="A0A2T2XD33"/>
<evidence type="ECO:0000313" key="6">
    <source>
        <dbReference type="Proteomes" id="UP000242972"/>
    </source>
</evidence>
<evidence type="ECO:0000313" key="5">
    <source>
        <dbReference type="EMBL" id="PSR32405.1"/>
    </source>
</evidence>
<name>A0A2T2XD33_9FIRM</name>
<evidence type="ECO:0000259" key="4">
    <source>
        <dbReference type="Pfam" id="PF22624"/>
    </source>
</evidence>
<dbReference type="InterPro" id="IPR037143">
    <property type="entry name" value="4-PPantetheinyl_Trfase_dom_sf"/>
</dbReference>
<dbReference type="GO" id="GO:0000287">
    <property type="term" value="F:magnesium ion binding"/>
    <property type="evidence" value="ECO:0007669"/>
    <property type="project" value="InterPro"/>
</dbReference>
<keyword evidence="2" id="KW-0808">Transferase</keyword>
<evidence type="ECO:0000259" key="3">
    <source>
        <dbReference type="Pfam" id="PF01648"/>
    </source>
</evidence>
<dbReference type="PANTHER" id="PTHR12215">
    <property type="entry name" value="PHOSPHOPANTETHEINE TRANSFERASE"/>
    <property type="match status" value="1"/>
</dbReference>
<organism evidence="5 6">
    <name type="scientific">Sulfobacillus benefaciens</name>
    <dbReference type="NCBI Taxonomy" id="453960"/>
    <lineage>
        <taxon>Bacteria</taxon>
        <taxon>Bacillati</taxon>
        <taxon>Bacillota</taxon>
        <taxon>Clostridia</taxon>
        <taxon>Eubacteriales</taxon>
        <taxon>Clostridiales Family XVII. Incertae Sedis</taxon>
        <taxon>Sulfobacillus</taxon>
    </lineage>
</organism>
<reference evidence="5 6" key="1">
    <citation type="journal article" date="2014" name="BMC Genomics">
        <title>Comparison of environmental and isolate Sulfobacillus genomes reveals diverse carbon, sulfur, nitrogen, and hydrogen metabolisms.</title>
        <authorList>
            <person name="Justice N.B."/>
            <person name="Norman A."/>
            <person name="Brown C.T."/>
            <person name="Singh A."/>
            <person name="Thomas B.C."/>
            <person name="Banfield J.F."/>
        </authorList>
    </citation>
    <scope>NUCLEOTIDE SEQUENCE [LARGE SCALE GENOMIC DNA]</scope>
    <source>
        <strain evidence="5">AMDSBA4</strain>
    </source>
</reference>